<gene>
    <name evidence="2" type="ORF">G2W53_022734</name>
</gene>
<dbReference type="EMBL" id="JAAIUW010000007">
    <property type="protein sequence ID" value="KAF7824590.1"/>
    <property type="molecule type" value="Genomic_DNA"/>
</dbReference>
<organism evidence="2 3">
    <name type="scientific">Senna tora</name>
    <dbReference type="NCBI Taxonomy" id="362788"/>
    <lineage>
        <taxon>Eukaryota</taxon>
        <taxon>Viridiplantae</taxon>
        <taxon>Streptophyta</taxon>
        <taxon>Embryophyta</taxon>
        <taxon>Tracheophyta</taxon>
        <taxon>Spermatophyta</taxon>
        <taxon>Magnoliopsida</taxon>
        <taxon>eudicotyledons</taxon>
        <taxon>Gunneridae</taxon>
        <taxon>Pentapetalae</taxon>
        <taxon>rosids</taxon>
        <taxon>fabids</taxon>
        <taxon>Fabales</taxon>
        <taxon>Fabaceae</taxon>
        <taxon>Caesalpinioideae</taxon>
        <taxon>Cassia clade</taxon>
        <taxon>Senna</taxon>
    </lineage>
</organism>
<feature type="region of interest" description="Disordered" evidence="1">
    <location>
        <begin position="1"/>
        <end position="29"/>
    </location>
</feature>
<keyword evidence="3" id="KW-1185">Reference proteome</keyword>
<evidence type="ECO:0000313" key="2">
    <source>
        <dbReference type="EMBL" id="KAF7824590.1"/>
    </source>
</evidence>
<proteinExistence type="predicted"/>
<sequence length="29" mass="3422">MTPERLLSDKLRYLRNDKEDKLGGMEPES</sequence>
<evidence type="ECO:0000256" key="1">
    <source>
        <dbReference type="SAM" id="MobiDB-lite"/>
    </source>
</evidence>
<evidence type="ECO:0000313" key="3">
    <source>
        <dbReference type="Proteomes" id="UP000634136"/>
    </source>
</evidence>
<dbReference type="Proteomes" id="UP000634136">
    <property type="component" value="Unassembled WGS sequence"/>
</dbReference>
<accession>A0A834TQ56</accession>
<comment type="caution">
    <text evidence="2">The sequence shown here is derived from an EMBL/GenBank/DDBJ whole genome shotgun (WGS) entry which is preliminary data.</text>
</comment>
<reference evidence="2" key="1">
    <citation type="submission" date="2020-09" db="EMBL/GenBank/DDBJ databases">
        <title>Genome-Enabled Discovery of Anthraquinone Biosynthesis in Senna tora.</title>
        <authorList>
            <person name="Kang S.-H."/>
            <person name="Pandey R.P."/>
            <person name="Lee C.-M."/>
            <person name="Sim J.-S."/>
            <person name="Jeong J.-T."/>
            <person name="Choi B.-S."/>
            <person name="Jung M."/>
            <person name="Ginzburg D."/>
            <person name="Zhao K."/>
            <person name="Won S.Y."/>
            <person name="Oh T.-J."/>
            <person name="Yu Y."/>
            <person name="Kim N.-H."/>
            <person name="Lee O.R."/>
            <person name="Lee T.-H."/>
            <person name="Bashyal P."/>
            <person name="Kim T.-S."/>
            <person name="Lee W.-H."/>
            <person name="Kawkins C."/>
            <person name="Kim C.-K."/>
            <person name="Kim J.S."/>
            <person name="Ahn B.O."/>
            <person name="Rhee S.Y."/>
            <person name="Sohng J.K."/>
        </authorList>
    </citation>
    <scope>NUCLEOTIDE SEQUENCE</scope>
    <source>
        <tissue evidence="2">Leaf</tissue>
    </source>
</reference>
<name>A0A834TQ56_9FABA</name>
<dbReference type="AlphaFoldDB" id="A0A834TQ56"/>
<protein>
    <submittedName>
        <fullName evidence="2">Uncharacterized protein</fullName>
    </submittedName>
</protein>
<feature type="compositionally biased region" description="Basic and acidic residues" evidence="1">
    <location>
        <begin position="1"/>
        <end position="23"/>
    </location>
</feature>